<dbReference type="OrthoDB" id="3266092at2"/>
<feature type="domain" description="DUF8094" evidence="1">
    <location>
        <begin position="45"/>
        <end position="331"/>
    </location>
</feature>
<protein>
    <recommendedName>
        <fullName evidence="1">DUF8094 domain-containing protein</fullName>
    </recommendedName>
</protein>
<dbReference type="EMBL" id="PTJD01000001">
    <property type="protein sequence ID" value="PPK98642.1"/>
    <property type="molecule type" value="Genomic_DNA"/>
</dbReference>
<organism evidence="2 3">
    <name type="scientific">Kineococcus xinjiangensis</name>
    <dbReference type="NCBI Taxonomy" id="512762"/>
    <lineage>
        <taxon>Bacteria</taxon>
        <taxon>Bacillati</taxon>
        <taxon>Actinomycetota</taxon>
        <taxon>Actinomycetes</taxon>
        <taxon>Kineosporiales</taxon>
        <taxon>Kineosporiaceae</taxon>
        <taxon>Kineococcus</taxon>
    </lineage>
</organism>
<accession>A0A2S6IWA8</accession>
<reference evidence="2 3" key="1">
    <citation type="submission" date="2018-02" db="EMBL/GenBank/DDBJ databases">
        <title>Genomic Encyclopedia of Archaeal and Bacterial Type Strains, Phase II (KMG-II): from individual species to whole genera.</title>
        <authorList>
            <person name="Goeker M."/>
        </authorList>
    </citation>
    <scope>NUCLEOTIDE SEQUENCE [LARGE SCALE GENOMIC DNA]</scope>
    <source>
        <strain evidence="2 3">DSM 22857</strain>
    </source>
</reference>
<dbReference type="Proteomes" id="UP000239485">
    <property type="component" value="Unassembled WGS sequence"/>
</dbReference>
<keyword evidence="3" id="KW-1185">Reference proteome</keyword>
<gene>
    <name evidence="2" type="ORF">CLV92_101341</name>
</gene>
<evidence type="ECO:0000259" key="1">
    <source>
        <dbReference type="Pfam" id="PF26366"/>
    </source>
</evidence>
<evidence type="ECO:0000313" key="3">
    <source>
        <dbReference type="Proteomes" id="UP000239485"/>
    </source>
</evidence>
<dbReference type="RefSeq" id="WP_104431018.1">
    <property type="nucleotide sequence ID" value="NZ_PTJD01000001.1"/>
</dbReference>
<dbReference type="InterPro" id="IPR058407">
    <property type="entry name" value="DUF8094"/>
</dbReference>
<comment type="caution">
    <text evidence="2">The sequence shown here is derived from an EMBL/GenBank/DDBJ whole genome shotgun (WGS) entry which is preliminary data.</text>
</comment>
<name>A0A2S6IWA8_9ACTN</name>
<dbReference type="Pfam" id="PF26366">
    <property type="entry name" value="DUF8094"/>
    <property type="match status" value="1"/>
</dbReference>
<proteinExistence type="predicted"/>
<evidence type="ECO:0000313" key="2">
    <source>
        <dbReference type="EMBL" id="PPK98642.1"/>
    </source>
</evidence>
<sequence>MTVAPTSRARRGAVTRAGGLLSTGVLLAGCAPTPVPQAQVETAAPRPVVTPEQATRISQAAVEAVADADAAADPALLTERVAGPELALRSARYAAARAGAPAGPAYGADVLEPLSAFVPRQEGWPRWLITVTQPGPDRLPSLALLRSESAREPYRLWASPSLLSGVSLQPAGSPAAGVEAVDPEGAAGLAAAPSEVAQRYADVLLRGPDSLHAAEFAEDSYRSEVAVVTRADAEAVRAAGGTYAQERALVPGSVVAARTDDGGALVMAAYDWSVTHSLPPEAGTGRLAPVFAALAGREAVRGATRRWVEVMAFAVPPAGSGPVRVVAAQHGPVAVEAT</sequence>
<dbReference type="AlphaFoldDB" id="A0A2S6IWA8"/>